<dbReference type="InterPro" id="IPR012907">
    <property type="entry name" value="Peptidase_S11_C"/>
</dbReference>
<evidence type="ECO:0000256" key="11">
    <source>
        <dbReference type="ARBA" id="ARBA00023316"/>
    </source>
</evidence>
<evidence type="ECO:0000256" key="13">
    <source>
        <dbReference type="PIRSR" id="PIRSR618044-1"/>
    </source>
</evidence>
<evidence type="ECO:0000256" key="8">
    <source>
        <dbReference type="ARBA" id="ARBA00022801"/>
    </source>
</evidence>
<feature type="domain" description="Peptidase S11 D-Ala-D-Ala carboxypeptidase A C-terminal" evidence="17">
    <location>
        <begin position="276"/>
        <end position="363"/>
    </location>
</feature>
<feature type="signal peptide" evidence="16">
    <location>
        <begin position="1"/>
        <end position="24"/>
    </location>
</feature>
<keyword evidence="19" id="KW-1185">Reference proteome</keyword>
<dbReference type="EC" id="3.4.16.4" evidence="4"/>
<evidence type="ECO:0000256" key="9">
    <source>
        <dbReference type="ARBA" id="ARBA00022960"/>
    </source>
</evidence>
<evidence type="ECO:0000256" key="7">
    <source>
        <dbReference type="ARBA" id="ARBA00022729"/>
    </source>
</evidence>
<keyword evidence="8" id="KW-0378">Hydrolase</keyword>
<keyword evidence="5 18" id="KW-0121">Carboxypeptidase</keyword>
<dbReference type="InterPro" id="IPR001967">
    <property type="entry name" value="Peptidase_S11_N"/>
</dbReference>
<feature type="active site" evidence="13">
    <location>
        <position position="120"/>
    </location>
</feature>
<dbReference type="GO" id="GO:0008360">
    <property type="term" value="P:regulation of cell shape"/>
    <property type="evidence" value="ECO:0007669"/>
    <property type="project" value="UniProtKB-KW"/>
</dbReference>
<name>A0A926DKV1_9FIRM</name>
<keyword evidence="6" id="KW-0645">Protease</keyword>
<evidence type="ECO:0000256" key="2">
    <source>
        <dbReference type="ARBA" id="ARBA00004752"/>
    </source>
</evidence>
<evidence type="ECO:0000313" key="18">
    <source>
        <dbReference type="EMBL" id="MBC8539589.1"/>
    </source>
</evidence>
<comment type="similarity">
    <text evidence="3 15">Belongs to the peptidase S11 family.</text>
</comment>
<protein>
    <recommendedName>
        <fullName evidence="4">serine-type D-Ala-D-Ala carboxypeptidase</fullName>
        <ecNumber evidence="4">3.4.16.4</ecNumber>
    </recommendedName>
</protein>
<dbReference type="InterPro" id="IPR037167">
    <property type="entry name" value="Peptidase_S11_C_sf"/>
</dbReference>
<evidence type="ECO:0000256" key="6">
    <source>
        <dbReference type="ARBA" id="ARBA00022670"/>
    </source>
</evidence>
<comment type="pathway">
    <text evidence="2">Cell wall biogenesis; peptidoglycan biosynthesis.</text>
</comment>
<dbReference type="PANTHER" id="PTHR21581:SF6">
    <property type="entry name" value="TRAFFICKING PROTEIN PARTICLE COMPLEX SUBUNIT 12"/>
    <property type="match status" value="1"/>
</dbReference>
<dbReference type="PANTHER" id="PTHR21581">
    <property type="entry name" value="D-ALANYL-D-ALANINE CARBOXYPEPTIDASE"/>
    <property type="match status" value="1"/>
</dbReference>
<evidence type="ECO:0000256" key="12">
    <source>
        <dbReference type="ARBA" id="ARBA00034000"/>
    </source>
</evidence>
<dbReference type="Proteomes" id="UP000611762">
    <property type="component" value="Unassembled WGS sequence"/>
</dbReference>
<dbReference type="Gene3D" id="3.40.710.10">
    <property type="entry name" value="DD-peptidase/beta-lactamase superfamily"/>
    <property type="match status" value="1"/>
</dbReference>
<dbReference type="EMBL" id="JACRSU010000001">
    <property type="protein sequence ID" value="MBC8539589.1"/>
    <property type="molecule type" value="Genomic_DNA"/>
</dbReference>
<dbReference type="GO" id="GO:0006508">
    <property type="term" value="P:proteolysis"/>
    <property type="evidence" value="ECO:0007669"/>
    <property type="project" value="UniProtKB-KW"/>
</dbReference>
<evidence type="ECO:0000256" key="5">
    <source>
        <dbReference type="ARBA" id="ARBA00022645"/>
    </source>
</evidence>
<evidence type="ECO:0000256" key="1">
    <source>
        <dbReference type="ARBA" id="ARBA00003217"/>
    </source>
</evidence>
<dbReference type="Pfam" id="PF07943">
    <property type="entry name" value="PBP5_C"/>
    <property type="match status" value="1"/>
</dbReference>
<dbReference type="SMART" id="SM00936">
    <property type="entry name" value="PBP5_C"/>
    <property type="match status" value="1"/>
</dbReference>
<accession>A0A926DKV1</accession>
<keyword evidence="7 16" id="KW-0732">Signal</keyword>
<keyword evidence="11" id="KW-0961">Cell wall biogenesis/degradation</keyword>
<dbReference type="InterPro" id="IPR012338">
    <property type="entry name" value="Beta-lactam/transpept-like"/>
</dbReference>
<organism evidence="18 19">
    <name type="scientific">Congzhengia minquanensis</name>
    <dbReference type="NCBI Taxonomy" id="2763657"/>
    <lineage>
        <taxon>Bacteria</taxon>
        <taxon>Bacillati</taxon>
        <taxon>Bacillota</taxon>
        <taxon>Clostridia</taxon>
        <taxon>Eubacteriales</taxon>
        <taxon>Oscillospiraceae</taxon>
        <taxon>Congzhengia</taxon>
    </lineage>
</organism>
<evidence type="ECO:0000256" key="3">
    <source>
        <dbReference type="ARBA" id="ARBA00007164"/>
    </source>
</evidence>
<evidence type="ECO:0000256" key="15">
    <source>
        <dbReference type="RuleBase" id="RU004016"/>
    </source>
</evidence>
<dbReference type="GO" id="GO:0071555">
    <property type="term" value="P:cell wall organization"/>
    <property type="evidence" value="ECO:0007669"/>
    <property type="project" value="UniProtKB-KW"/>
</dbReference>
<dbReference type="AlphaFoldDB" id="A0A926DKV1"/>
<dbReference type="RefSeq" id="WP_249310798.1">
    <property type="nucleotide sequence ID" value="NZ_JACRSU010000001.1"/>
</dbReference>
<reference evidence="18" key="1">
    <citation type="submission" date="2020-08" db="EMBL/GenBank/DDBJ databases">
        <title>Genome public.</title>
        <authorList>
            <person name="Liu C."/>
            <person name="Sun Q."/>
        </authorList>
    </citation>
    <scope>NUCLEOTIDE SEQUENCE</scope>
    <source>
        <strain evidence="18">H8</strain>
    </source>
</reference>
<evidence type="ECO:0000256" key="4">
    <source>
        <dbReference type="ARBA" id="ARBA00012448"/>
    </source>
</evidence>
<feature type="binding site" evidence="14">
    <location>
        <position position="223"/>
    </location>
    <ligand>
        <name>substrate</name>
    </ligand>
</feature>
<feature type="chain" id="PRO_5037159062" description="serine-type D-Ala-D-Ala carboxypeptidase" evidence="16">
    <location>
        <begin position="25"/>
        <end position="381"/>
    </location>
</feature>
<keyword evidence="9" id="KW-0133">Cell shape</keyword>
<evidence type="ECO:0000256" key="14">
    <source>
        <dbReference type="PIRSR" id="PIRSR618044-2"/>
    </source>
</evidence>
<evidence type="ECO:0000256" key="10">
    <source>
        <dbReference type="ARBA" id="ARBA00022984"/>
    </source>
</evidence>
<comment type="catalytic activity">
    <reaction evidence="12">
        <text>Preferential cleavage: (Ac)2-L-Lys-D-Ala-|-D-Ala. Also transpeptidation of peptidyl-alanyl moieties that are N-acyl substituents of D-alanine.</text>
        <dbReference type="EC" id="3.4.16.4"/>
    </reaction>
</comment>
<evidence type="ECO:0000256" key="16">
    <source>
        <dbReference type="SAM" id="SignalP"/>
    </source>
</evidence>
<evidence type="ECO:0000259" key="17">
    <source>
        <dbReference type="SMART" id="SM00936"/>
    </source>
</evidence>
<dbReference type="SUPFAM" id="SSF56601">
    <property type="entry name" value="beta-lactamase/transpeptidase-like"/>
    <property type="match status" value="1"/>
</dbReference>
<dbReference type="InterPro" id="IPR015956">
    <property type="entry name" value="Peniciliin-bd_prot_C_sf"/>
</dbReference>
<feature type="active site" description="Proton acceptor" evidence="13">
    <location>
        <position position="63"/>
    </location>
</feature>
<dbReference type="Gene3D" id="2.60.410.10">
    <property type="entry name" value="D-Ala-D-Ala carboxypeptidase, C-terminal domain"/>
    <property type="match status" value="1"/>
</dbReference>
<sequence>MKKLLSVFLSALFVLSLLSVTAFAEAPQMELSAKSAVLIEPTTGKILFEQASHDRLPPASVTKIMTMLLVMEALDNGQCRLDDMVRTSALAASMGGSQVFLEENEEMSVNDMLKAVAVASGNDAAVALAEFIGGSHENFVAKMNERAKQLGMNDTTFINCNGLDDPNHLTSANDIALMSCELIKHPKIFDYTTIWMDSLRGGQFGLVNTNKMIRFYSGATGLKTGSTSVAGFCVSASAKRDDMNLIAVIMGAPSSKERFADATKLLDYGFANYAISKSLVSEDELPDVKVEKGAQSAVDIGMSQDFNMLLEKAKISNIEKKITLPESVSAPVKENDKVGEVEFFIDGESIGKSDIVAKSAVKGLGPVGMFAKLSGYMLYGE</sequence>
<dbReference type="GO" id="GO:0009252">
    <property type="term" value="P:peptidoglycan biosynthetic process"/>
    <property type="evidence" value="ECO:0007669"/>
    <property type="project" value="UniProtKB-KW"/>
</dbReference>
<comment type="caution">
    <text evidence="18">The sequence shown here is derived from an EMBL/GenBank/DDBJ whole genome shotgun (WGS) entry which is preliminary data.</text>
</comment>
<evidence type="ECO:0000313" key="19">
    <source>
        <dbReference type="Proteomes" id="UP000611762"/>
    </source>
</evidence>
<keyword evidence="10" id="KW-0573">Peptidoglycan synthesis</keyword>
<dbReference type="SUPFAM" id="SSF69189">
    <property type="entry name" value="Penicillin-binding protein associated domain"/>
    <property type="match status" value="1"/>
</dbReference>
<proteinExistence type="inferred from homology"/>
<dbReference type="PRINTS" id="PR00725">
    <property type="entry name" value="DADACBPTASE1"/>
</dbReference>
<comment type="function">
    <text evidence="1">Removes C-terminal D-alanyl residues from sugar-peptide cell wall precursors.</text>
</comment>
<dbReference type="Pfam" id="PF00768">
    <property type="entry name" value="Peptidase_S11"/>
    <property type="match status" value="1"/>
</dbReference>
<dbReference type="InterPro" id="IPR018044">
    <property type="entry name" value="Peptidase_S11"/>
</dbReference>
<gene>
    <name evidence="18" type="ORF">H8698_01185</name>
</gene>
<feature type="active site" description="Acyl-ester intermediate" evidence="13">
    <location>
        <position position="60"/>
    </location>
</feature>
<dbReference type="GO" id="GO:0009002">
    <property type="term" value="F:serine-type D-Ala-D-Ala carboxypeptidase activity"/>
    <property type="evidence" value="ECO:0007669"/>
    <property type="project" value="UniProtKB-EC"/>
</dbReference>